<accession>A0AAV7WBY1</accession>
<sequence>MPALPNKIAGRVWEAPGSATRQSEEGGLTDGAVAARTPEEAHRRQGLRRCRHDSAEVVRLCAVCGWWTVGPTGAARLAIPAQVESPFRRLGRKEAQGQLE</sequence>
<reference evidence="2" key="1">
    <citation type="journal article" date="2022" name="bioRxiv">
        <title>Sequencing and chromosome-scale assembly of the giantPleurodeles waltlgenome.</title>
        <authorList>
            <person name="Brown T."/>
            <person name="Elewa A."/>
            <person name="Iarovenko S."/>
            <person name="Subramanian E."/>
            <person name="Araus A.J."/>
            <person name="Petzold A."/>
            <person name="Susuki M."/>
            <person name="Suzuki K.-i.T."/>
            <person name="Hayashi T."/>
            <person name="Toyoda A."/>
            <person name="Oliveira C."/>
            <person name="Osipova E."/>
            <person name="Leigh N.D."/>
            <person name="Simon A."/>
            <person name="Yun M.H."/>
        </authorList>
    </citation>
    <scope>NUCLEOTIDE SEQUENCE</scope>
    <source>
        <strain evidence="2">20211129_DDA</strain>
        <tissue evidence="2">Liver</tissue>
    </source>
</reference>
<evidence type="ECO:0000256" key="1">
    <source>
        <dbReference type="SAM" id="MobiDB-lite"/>
    </source>
</evidence>
<evidence type="ECO:0000313" key="3">
    <source>
        <dbReference type="Proteomes" id="UP001066276"/>
    </source>
</evidence>
<dbReference type="Proteomes" id="UP001066276">
    <property type="component" value="Chromosome 1_2"/>
</dbReference>
<name>A0AAV7WBY1_PLEWA</name>
<feature type="region of interest" description="Disordered" evidence="1">
    <location>
        <begin position="1"/>
        <end position="40"/>
    </location>
</feature>
<gene>
    <name evidence="2" type="ORF">NDU88_005880</name>
</gene>
<comment type="caution">
    <text evidence="2">The sequence shown here is derived from an EMBL/GenBank/DDBJ whole genome shotgun (WGS) entry which is preliminary data.</text>
</comment>
<dbReference type="AlphaFoldDB" id="A0AAV7WBY1"/>
<protein>
    <submittedName>
        <fullName evidence="2">Uncharacterized protein</fullName>
    </submittedName>
</protein>
<dbReference type="EMBL" id="JANPWB010000002">
    <property type="protein sequence ID" value="KAJ1210516.1"/>
    <property type="molecule type" value="Genomic_DNA"/>
</dbReference>
<organism evidence="2 3">
    <name type="scientific">Pleurodeles waltl</name>
    <name type="common">Iberian ribbed newt</name>
    <dbReference type="NCBI Taxonomy" id="8319"/>
    <lineage>
        <taxon>Eukaryota</taxon>
        <taxon>Metazoa</taxon>
        <taxon>Chordata</taxon>
        <taxon>Craniata</taxon>
        <taxon>Vertebrata</taxon>
        <taxon>Euteleostomi</taxon>
        <taxon>Amphibia</taxon>
        <taxon>Batrachia</taxon>
        <taxon>Caudata</taxon>
        <taxon>Salamandroidea</taxon>
        <taxon>Salamandridae</taxon>
        <taxon>Pleurodelinae</taxon>
        <taxon>Pleurodeles</taxon>
    </lineage>
</organism>
<evidence type="ECO:0000313" key="2">
    <source>
        <dbReference type="EMBL" id="KAJ1210516.1"/>
    </source>
</evidence>
<proteinExistence type="predicted"/>
<keyword evidence="3" id="KW-1185">Reference proteome</keyword>